<protein>
    <submittedName>
        <fullName evidence="1">DUF192 domain-containing protein</fullName>
    </submittedName>
</protein>
<dbReference type="KEGG" id="plei:Q9312_18775"/>
<dbReference type="AlphaFoldDB" id="A0AA51RTL9"/>
<dbReference type="Pfam" id="PF02643">
    <property type="entry name" value="DUF192"/>
    <property type="match status" value="1"/>
</dbReference>
<reference evidence="1 2" key="1">
    <citation type="submission" date="2023-08" db="EMBL/GenBank/DDBJ databases">
        <title>Pleionea litopenaei sp. nov., isolated from stomach of juvenile Litopenaeus vannamei.</title>
        <authorList>
            <person name="Rho A.M."/>
            <person name="Hwang C.Y."/>
        </authorList>
    </citation>
    <scope>NUCLEOTIDE SEQUENCE [LARGE SCALE GENOMIC DNA]</scope>
    <source>
        <strain evidence="1 2">HL-JVS1</strain>
    </source>
</reference>
<dbReference type="EMBL" id="CP133548">
    <property type="protein sequence ID" value="WMS87254.1"/>
    <property type="molecule type" value="Genomic_DNA"/>
</dbReference>
<name>A0AA51RTL9_9GAMM</name>
<gene>
    <name evidence="1" type="ORF">Q9312_18775</name>
</gene>
<sequence>MDKGKLLRGRDEVILEELLLPVSFWERFKGLLGKRCLPISSGMLFENCSSIHMLGMRIPLDIVFLDKHFKVVQLISQLAKNKFAMCRQAQHTLELSEGAIDHFQIALGQQLEIKRGKV</sequence>
<evidence type="ECO:0000313" key="1">
    <source>
        <dbReference type="EMBL" id="WMS87254.1"/>
    </source>
</evidence>
<dbReference type="RefSeq" id="WP_309202394.1">
    <property type="nucleotide sequence ID" value="NZ_CP133548.1"/>
</dbReference>
<dbReference type="Gene3D" id="2.60.120.1140">
    <property type="entry name" value="Protein of unknown function DUF192"/>
    <property type="match status" value="1"/>
</dbReference>
<dbReference type="InterPro" id="IPR003795">
    <property type="entry name" value="DUF192"/>
</dbReference>
<proteinExistence type="predicted"/>
<keyword evidence="2" id="KW-1185">Reference proteome</keyword>
<evidence type="ECO:0000313" key="2">
    <source>
        <dbReference type="Proteomes" id="UP001239782"/>
    </source>
</evidence>
<dbReference type="PANTHER" id="PTHR37953">
    <property type="entry name" value="UPF0127 PROTEIN MJ1496"/>
    <property type="match status" value="1"/>
</dbReference>
<dbReference type="PANTHER" id="PTHR37953:SF1">
    <property type="entry name" value="UPF0127 PROTEIN MJ1496"/>
    <property type="match status" value="1"/>
</dbReference>
<organism evidence="1 2">
    <name type="scientific">Pleionea litopenaei</name>
    <dbReference type="NCBI Taxonomy" id="3070815"/>
    <lineage>
        <taxon>Bacteria</taxon>
        <taxon>Pseudomonadati</taxon>
        <taxon>Pseudomonadota</taxon>
        <taxon>Gammaproteobacteria</taxon>
        <taxon>Oceanospirillales</taxon>
        <taxon>Pleioneaceae</taxon>
        <taxon>Pleionea</taxon>
    </lineage>
</organism>
<accession>A0AA51RTL9</accession>
<dbReference type="InterPro" id="IPR038695">
    <property type="entry name" value="Saro_0823-like_sf"/>
</dbReference>
<dbReference type="Proteomes" id="UP001239782">
    <property type="component" value="Chromosome"/>
</dbReference>